<name>A0A9W8Q9K9_AKAMU</name>
<evidence type="ECO:0000313" key="11">
    <source>
        <dbReference type="Proteomes" id="UP001144673"/>
    </source>
</evidence>
<keyword evidence="7" id="KW-0539">Nucleus</keyword>
<dbReference type="KEGG" id="amus:LMH87_002807"/>
<feature type="region of interest" description="Disordered" evidence="8">
    <location>
        <begin position="199"/>
        <end position="250"/>
    </location>
</feature>
<dbReference type="Pfam" id="PF13919">
    <property type="entry name" value="ASXH"/>
    <property type="match status" value="1"/>
</dbReference>
<keyword evidence="3" id="KW-0863">Zinc-finger</keyword>
<proteinExistence type="predicted"/>
<keyword evidence="5" id="KW-0805">Transcription regulation</keyword>
<dbReference type="Proteomes" id="UP001144673">
    <property type="component" value="Chromosome 3"/>
</dbReference>
<evidence type="ECO:0000256" key="5">
    <source>
        <dbReference type="ARBA" id="ARBA00023015"/>
    </source>
</evidence>
<dbReference type="GO" id="GO:0005634">
    <property type="term" value="C:nucleus"/>
    <property type="evidence" value="ECO:0007669"/>
    <property type="project" value="UniProtKB-SubCell"/>
</dbReference>
<feature type="compositionally biased region" description="Low complexity" evidence="8">
    <location>
        <begin position="27"/>
        <end position="44"/>
    </location>
</feature>
<dbReference type="InterPro" id="IPR044867">
    <property type="entry name" value="DEUBAD_dom"/>
</dbReference>
<dbReference type="GeneID" id="80889966"/>
<keyword evidence="4" id="KW-0862">Zinc</keyword>
<keyword evidence="2" id="KW-0479">Metal-binding</keyword>
<evidence type="ECO:0000313" key="10">
    <source>
        <dbReference type="EMBL" id="KAJ4148331.1"/>
    </source>
</evidence>
<dbReference type="InterPro" id="IPR028020">
    <property type="entry name" value="ASX_DEUBAD_dom"/>
</dbReference>
<dbReference type="EMBL" id="JAJHUN010000010">
    <property type="protein sequence ID" value="KAJ4148331.1"/>
    <property type="molecule type" value="Genomic_DNA"/>
</dbReference>
<accession>A0A9W8Q9K9</accession>
<dbReference type="GO" id="GO:0008270">
    <property type="term" value="F:zinc ion binding"/>
    <property type="evidence" value="ECO:0007669"/>
    <property type="project" value="UniProtKB-KW"/>
</dbReference>
<organism evidence="10 11">
    <name type="scientific">Akanthomyces muscarius</name>
    <name type="common">Entomopathogenic fungus</name>
    <name type="synonym">Lecanicillium muscarium</name>
    <dbReference type="NCBI Taxonomy" id="2231603"/>
    <lineage>
        <taxon>Eukaryota</taxon>
        <taxon>Fungi</taxon>
        <taxon>Dikarya</taxon>
        <taxon>Ascomycota</taxon>
        <taxon>Pezizomycotina</taxon>
        <taxon>Sordariomycetes</taxon>
        <taxon>Hypocreomycetidae</taxon>
        <taxon>Hypocreales</taxon>
        <taxon>Cordycipitaceae</taxon>
        <taxon>Akanthomyces</taxon>
    </lineage>
</organism>
<comment type="subcellular location">
    <subcellularLocation>
        <location evidence="1">Nucleus</location>
    </subcellularLocation>
</comment>
<protein>
    <recommendedName>
        <fullName evidence="9">DEUBAD domain-containing protein</fullName>
    </recommendedName>
</protein>
<dbReference type="RefSeq" id="XP_056051272.1">
    <property type="nucleotide sequence ID" value="XM_056194323.1"/>
</dbReference>
<evidence type="ECO:0000256" key="4">
    <source>
        <dbReference type="ARBA" id="ARBA00022833"/>
    </source>
</evidence>
<dbReference type="PROSITE" id="PS51916">
    <property type="entry name" value="DEUBAD"/>
    <property type="match status" value="1"/>
</dbReference>
<feature type="compositionally biased region" description="Basic and acidic residues" evidence="8">
    <location>
        <begin position="209"/>
        <end position="242"/>
    </location>
</feature>
<evidence type="ECO:0000256" key="6">
    <source>
        <dbReference type="ARBA" id="ARBA00023163"/>
    </source>
</evidence>
<keyword evidence="6" id="KW-0804">Transcription</keyword>
<evidence type="ECO:0000256" key="2">
    <source>
        <dbReference type="ARBA" id="ARBA00022723"/>
    </source>
</evidence>
<keyword evidence="11" id="KW-1185">Reference proteome</keyword>
<feature type="region of interest" description="Disordered" evidence="8">
    <location>
        <begin position="1"/>
        <end position="61"/>
    </location>
</feature>
<evidence type="ECO:0000256" key="1">
    <source>
        <dbReference type="ARBA" id="ARBA00004123"/>
    </source>
</evidence>
<evidence type="ECO:0000259" key="9">
    <source>
        <dbReference type="PROSITE" id="PS51916"/>
    </source>
</evidence>
<evidence type="ECO:0000256" key="8">
    <source>
        <dbReference type="SAM" id="MobiDB-lite"/>
    </source>
</evidence>
<sequence>MAATEKELTPAEDEIEVATTNDAAHTEAPNAAPEASAQEADAANTGLASRPRRSLRGAGRAIEDSIVKKTVKIIAKRPQRKWDAERLLTDPKSPLAKANLRTILTNPLAWSSLDADDHAEILAHFPDQRHILTADDGAARPNMESLMNDDSFRYDCAAYTESLVQGRHDPEWLAQAWAAHERRKAGDFKDFLRAKFESDWEVTLPPEQGAEREKEEEKGETGADHQDVKEESSQETETKEAVVDTNGLEE</sequence>
<dbReference type="AlphaFoldDB" id="A0A9W8Q9K9"/>
<reference evidence="10" key="1">
    <citation type="journal article" date="2023" name="Access Microbiol">
        <title>De-novo genome assembly for Akanthomyces muscarius, a biocontrol agent of insect agricultural pests.</title>
        <authorList>
            <person name="Erdos Z."/>
            <person name="Studholme D.J."/>
            <person name="Raymond B."/>
            <person name="Sharma M."/>
        </authorList>
    </citation>
    <scope>NUCLEOTIDE SEQUENCE</scope>
    <source>
        <strain evidence="10">Ve6</strain>
    </source>
</reference>
<evidence type="ECO:0000256" key="7">
    <source>
        <dbReference type="ARBA" id="ARBA00023242"/>
    </source>
</evidence>
<comment type="caution">
    <text evidence="10">The sequence shown here is derived from an EMBL/GenBank/DDBJ whole genome shotgun (WGS) entry which is preliminary data.</text>
</comment>
<feature type="domain" description="DEUBAD" evidence="9">
    <location>
        <begin position="91"/>
        <end position="205"/>
    </location>
</feature>
<evidence type="ECO:0000256" key="3">
    <source>
        <dbReference type="ARBA" id="ARBA00022771"/>
    </source>
</evidence>
<gene>
    <name evidence="10" type="ORF">LMH87_002807</name>
</gene>